<name>A0AAV7S092_PLEWA</name>
<organism evidence="2 3">
    <name type="scientific">Pleurodeles waltl</name>
    <name type="common">Iberian ribbed newt</name>
    <dbReference type="NCBI Taxonomy" id="8319"/>
    <lineage>
        <taxon>Eukaryota</taxon>
        <taxon>Metazoa</taxon>
        <taxon>Chordata</taxon>
        <taxon>Craniata</taxon>
        <taxon>Vertebrata</taxon>
        <taxon>Euteleostomi</taxon>
        <taxon>Amphibia</taxon>
        <taxon>Batrachia</taxon>
        <taxon>Caudata</taxon>
        <taxon>Salamandroidea</taxon>
        <taxon>Salamandridae</taxon>
        <taxon>Pleurodelinae</taxon>
        <taxon>Pleurodeles</taxon>
    </lineage>
</organism>
<dbReference type="EMBL" id="JANPWB010000009">
    <property type="protein sequence ID" value="KAJ1158444.1"/>
    <property type="molecule type" value="Genomic_DNA"/>
</dbReference>
<proteinExistence type="predicted"/>
<reference evidence="2" key="1">
    <citation type="journal article" date="2022" name="bioRxiv">
        <title>Sequencing and chromosome-scale assembly of the giantPleurodeles waltlgenome.</title>
        <authorList>
            <person name="Brown T."/>
            <person name="Elewa A."/>
            <person name="Iarovenko S."/>
            <person name="Subramanian E."/>
            <person name="Araus A.J."/>
            <person name="Petzold A."/>
            <person name="Susuki M."/>
            <person name="Suzuki K.-i.T."/>
            <person name="Hayashi T."/>
            <person name="Toyoda A."/>
            <person name="Oliveira C."/>
            <person name="Osipova E."/>
            <person name="Leigh N.D."/>
            <person name="Simon A."/>
            <person name="Yun M.H."/>
        </authorList>
    </citation>
    <scope>NUCLEOTIDE SEQUENCE</scope>
    <source>
        <strain evidence="2">20211129_DDA</strain>
        <tissue evidence="2">Liver</tissue>
    </source>
</reference>
<sequence length="86" mass="9630">MSALGCLLGLSFALYVQAEWVRIPALLSAFAQLVLFARARDSRQQLVRIVVHGASLREFPRFRGWAIFSAVVPRCTRGEPLHFNAC</sequence>
<gene>
    <name evidence="2" type="ORF">NDU88_011132</name>
</gene>
<keyword evidence="1" id="KW-0732">Signal</keyword>
<accession>A0AAV7S092</accession>
<protein>
    <submittedName>
        <fullName evidence="2">Uncharacterized protein</fullName>
    </submittedName>
</protein>
<evidence type="ECO:0000256" key="1">
    <source>
        <dbReference type="SAM" id="SignalP"/>
    </source>
</evidence>
<evidence type="ECO:0000313" key="3">
    <source>
        <dbReference type="Proteomes" id="UP001066276"/>
    </source>
</evidence>
<comment type="caution">
    <text evidence="2">The sequence shown here is derived from an EMBL/GenBank/DDBJ whole genome shotgun (WGS) entry which is preliminary data.</text>
</comment>
<dbReference type="Proteomes" id="UP001066276">
    <property type="component" value="Chromosome 5"/>
</dbReference>
<dbReference type="AlphaFoldDB" id="A0AAV7S092"/>
<evidence type="ECO:0000313" key="2">
    <source>
        <dbReference type="EMBL" id="KAJ1158444.1"/>
    </source>
</evidence>
<feature type="signal peptide" evidence="1">
    <location>
        <begin position="1"/>
        <end position="18"/>
    </location>
</feature>
<feature type="chain" id="PRO_5043339166" evidence="1">
    <location>
        <begin position="19"/>
        <end position="86"/>
    </location>
</feature>
<keyword evidence="3" id="KW-1185">Reference proteome</keyword>